<evidence type="ECO:0000256" key="8">
    <source>
        <dbReference type="RuleBase" id="RU364100"/>
    </source>
</evidence>
<dbReference type="Pfam" id="PF02586">
    <property type="entry name" value="SRAP"/>
    <property type="match status" value="1"/>
</dbReference>
<evidence type="ECO:0000256" key="2">
    <source>
        <dbReference type="ARBA" id="ARBA00022670"/>
    </source>
</evidence>
<name>A0ABY4LJZ0_9BACT</name>
<proteinExistence type="inferred from homology"/>
<protein>
    <recommendedName>
        <fullName evidence="8">Abasic site processing protein</fullName>
        <ecNumber evidence="8">3.4.-.-</ecNumber>
    </recommendedName>
</protein>
<accession>A0ABY4LJZ0</accession>
<dbReference type="Gene3D" id="3.90.1680.10">
    <property type="entry name" value="SOS response associated peptidase-like"/>
    <property type="match status" value="1"/>
</dbReference>
<evidence type="ECO:0000256" key="1">
    <source>
        <dbReference type="ARBA" id="ARBA00008136"/>
    </source>
</evidence>
<evidence type="ECO:0000256" key="7">
    <source>
        <dbReference type="ARBA" id="ARBA00023239"/>
    </source>
</evidence>
<dbReference type="RefSeq" id="WP_248647236.1">
    <property type="nucleotide sequence ID" value="NZ_CP096574.1"/>
</dbReference>
<sequence length="223" mass="25227">MCGRFSADVSAEVLLQTFNLSGLPVINPRYNVAPTQQVAVVREGADGGNRLDLLHWGLIPAWAKERTIAYKMINARSETLLEKPSFRQAYKYRRCVVPASGFYEWRHEGKAKLPHYIRIRDGLPMLFAGLWESWKSPEGEVVESFTILTTAANKLLESIHERMPVILHPAECGRWLDRSVTNTSGLATLFQPYPADLLEMWQVSPLVNTVKHHSYELIAPVAI</sequence>
<evidence type="ECO:0000313" key="10">
    <source>
        <dbReference type="Proteomes" id="UP000831485"/>
    </source>
</evidence>
<gene>
    <name evidence="9" type="ORF">M1B72_09095</name>
</gene>
<keyword evidence="5" id="KW-0190">Covalent protein-DNA linkage</keyword>
<keyword evidence="10" id="KW-1185">Reference proteome</keyword>
<dbReference type="Proteomes" id="UP000831485">
    <property type="component" value="Chromosome"/>
</dbReference>
<evidence type="ECO:0000256" key="5">
    <source>
        <dbReference type="ARBA" id="ARBA00023124"/>
    </source>
</evidence>
<dbReference type="InterPro" id="IPR003738">
    <property type="entry name" value="SRAP"/>
</dbReference>
<comment type="similarity">
    <text evidence="1 8">Belongs to the SOS response-associated peptidase family.</text>
</comment>
<dbReference type="InterPro" id="IPR036590">
    <property type="entry name" value="SRAP-like"/>
</dbReference>
<keyword evidence="4 8" id="KW-0378">Hydrolase</keyword>
<evidence type="ECO:0000256" key="4">
    <source>
        <dbReference type="ARBA" id="ARBA00022801"/>
    </source>
</evidence>
<evidence type="ECO:0000313" key="9">
    <source>
        <dbReference type="EMBL" id="UPU37845.1"/>
    </source>
</evidence>
<dbReference type="EMBL" id="CP096574">
    <property type="protein sequence ID" value="UPU37845.1"/>
    <property type="molecule type" value="Genomic_DNA"/>
</dbReference>
<reference evidence="9" key="1">
    <citation type="submission" date="2022-04" db="EMBL/GenBank/DDBJ databases">
        <authorList>
            <person name="Liu G."/>
        </authorList>
    </citation>
    <scope>NUCLEOTIDE SEQUENCE</scope>
    <source>
        <strain evidence="9">RG22</strain>
    </source>
</reference>
<dbReference type="EC" id="3.4.-.-" evidence="8"/>
<keyword evidence="2 8" id="KW-0645">Protease</keyword>
<dbReference type="PANTHER" id="PTHR13604:SF0">
    <property type="entry name" value="ABASIC SITE PROCESSING PROTEIN HMCES"/>
    <property type="match status" value="1"/>
</dbReference>
<keyword evidence="7" id="KW-0456">Lyase</keyword>
<keyword evidence="6" id="KW-0238">DNA-binding</keyword>
<dbReference type="PANTHER" id="PTHR13604">
    <property type="entry name" value="DC12-RELATED"/>
    <property type="match status" value="1"/>
</dbReference>
<evidence type="ECO:0000256" key="3">
    <source>
        <dbReference type="ARBA" id="ARBA00022763"/>
    </source>
</evidence>
<organism evidence="9 10">
    <name type="scientific">Geomonas paludis</name>
    <dbReference type="NCBI Taxonomy" id="2740185"/>
    <lineage>
        <taxon>Bacteria</taxon>
        <taxon>Pseudomonadati</taxon>
        <taxon>Thermodesulfobacteriota</taxon>
        <taxon>Desulfuromonadia</taxon>
        <taxon>Geobacterales</taxon>
        <taxon>Geobacteraceae</taxon>
        <taxon>Geomonas</taxon>
    </lineage>
</organism>
<keyword evidence="3" id="KW-0227">DNA damage</keyword>
<dbReference type="SUPFAM" id="SSF143081">
    <property type="entry name" value="BB1717-like"/>
    <property type="match status" value="1"/>
</dbReference>
<evidence type="ECO:0000256" key="6">
    <source>
        <dbReference type="ARBA" id="ARBA00023125"/>
    </source>
</evidence>